<evidence type="ECO:0000256" key="4">
    <source>
        <dbReference type="ARBA" id="ARBA00022833"/>
    </source>
</evidence>
<keyword evidence="5" id="KW-0175">Coiled coil</keyword>
<dbReference type="EMBL" id="DWXG01000052">
    <property type="protein sequence ID" value="HJB98257.1"/>
    <property type="molecule type" value="Genomic_DNA"/>
</dbReference>
<dbReference type="InterPro" id="IPR036264">
    <property type="entry name" value="Bact_exopeptidase_dim_dom"/>
</dbReference>
<protein>
    <submittedName>
        <fullName evidence="7">M20/M25/M40 family metallo-hydrolase</fullName>
    </submittedName>
</protein>
<dbReference type="AlphaFoldDB" id="A0A9D2MWX2"/>
<reference evidence="7" key="1">
    <citation type="journal article" date="2021" name="PeerJ">
        <title>Extensive microbial diversity within the chicken gut microbiome revealed by metagenomics and culture.</title>
        <authorList>
            <person name="Gilroy R."/>
            <person name="Ravi A."/>
            <person name="Getino M."/>
            <person name="Pursley I."/>
            <person name="Horton D.L."/>
            <person name="Alikhan N.F."/>
            <person name="Baker D."/>
            <person name="Gharbi K."/>
            <person name="Hall N."/>
            <person name="Watson M."/>
            <person name="Adriaenssens E.M."/>
            <person name="Foster-Nyarko E."/>
            <person name="Jarju S."/>
            <person name="Secka A."/>
            <person name="Antonio M."/>
            <person name="Oren A."/>
            <person name="Chaudhuri R.R."/>
            <person name="La Ragione R."/>
            <person name="Hildebrand F."/>
            <person name="Pallen M.J."/>
        </authorList>
    </citation>
    <scope>NUCLEOTIDE SEQUENCE</scope>
    <source>
        <strain evidence="7">CHK185-1770</strain>
    </source>
</reference>
<dbReference type="InterPro" id="IPR050072">
    <property type="entry name" value="Peptidase_M20A"/>
</dbReference>
<name>A0A9D2MWX2_9FIRM</name>
<dbReference type="SUPFAM" id="SSF55031">
    <property type="entry name" value="Bacterial exopeptidase dimerisation domain"/>
    <property type="match status" value="1"/>
</dbReference>
<evidence type="ECO:0000313" key="7">
    <source>
        <dbReference type="EMBL" id="HJB98257.1"/>
    </source>
</evidence>
<dbReference type="Proteomes" id="UP000826793">
    <property type="component" value="Unassembled WGS sequence"/>
</dbReference>
<evidence type="ECO:0000313" key="8">
    <source>
        <dbReference type="Proteomes" id="UP000826793"/>
    </source>
</evidence>
<gene>
    <name evidence="7" type="ORF">H9710_06725</name>
</gene>
<evidence type="ECO:0000259" key="6">
    <source>
        <dbReference type="Pfam" id="PF07687"/>
    </source>
</evidence>
<keyword evidence="3" id="KW-0378">Hydrolase</keyword>
<sequence>MRREMERLYQSPLFQRAASYIEQDAAHTVEQQVELTQIPAFSNQERQKALRFRELMEAEGYSAEMDEVCNVFTRIPGTGEGPTLYVTAHLDTVFPMDTDLQVRREGSEIFCPGIADDTRGCAEILALLRALRESGIRPVGDLLIGANVGEEGLGNLRGMRQFFQSRAQEVDGFFSIDGAGEDITYGGTGSLRYKVTFRGPGGHSYGDFGCVNPIHAMGRAIAKIGELRTPRTPKTTFNVGVVEGGTSVNAIAYECSMLVDMRSEEADALEKLHQEVVRCVEQAAEEENRRWVQERDWLEDNPGRTYDPDARIQMEWEQVGNRPCGSQPLESPLVQTVLEAYRALGTEPGLTAHSSTDANLPLSLGIPACTLGGGGTCGGCHSLEEWYDAAGAPLGTQRLLLAILACVGVTGVSQPLLPKRERP</sequence>
<proteinExistence type="predicted"/>
<dbReference type="InterPro" id="IPR001261">
    <property type="entry name" value="ArgE/DapE_CS"/>
</dbReference>
<dbReference type="Pfam" id="PF07687">
    <property type="entry name" value="M20_dimer"/>
    <property type="match status" value="1"/>
</dbReference>
<evidence type="ECO:0000256" key="1">
    <source>
        <dbReference type="ARBA" id="ARBA00001947"/>
    </source>
</evidence>
<reference evidence="7" key="2">
    <citation type="submission" date="2021-04" db="EMBL/GenBank/DDBJ databases">
        <authorList>
            <person name="Gilroy R."/>
        </authorList>
    </citation>
    <scope>NUCLEOTIDE SEQUENCE</scope>
    <source>
        <strain evidence="7">CHK185-1770</strain>
    </source>
</reference>
<dbReference type="PANTHER" id="PTHR43808">
    <property type="entry name" value="ACETYLORNITHINE DEACETYLASE"/>
    <property type="match status" value="1"/>
</dbReference>
<keyword evidence="2" id="KW-0479">Metal-binding</keyword>
<evidence type="ECO:0000256" key="3">
    <source>
        <dbReference type="ARBA" id="ARBA00022801"/>
    </source>
</evidence>
<dbReference type="Pfam" id="PF01546">
    <property type="entry name" value="Peptidase_M20"/>
    <property type="match status" value="1"/>
</dbReference>
<keyword evidence="4" id="KW-0862">Zinc</keyword>
<evidence type="ECO:0000256" key="5">
    <source>
        <dbReference type="SAM" id="Coils"/>
    </source>
</evidence>
<evidence type="ECO:0000256" key="2">
    <source>
        <dbReference type="ARBA" id="ARBA00022723"/>
    </source>
</evidence>
<comment type="cofactor">
    <cofactor evidence="1">
        <name>Zn(2+)</name>
        <dbReference type="ChEBI" id="CHEBI:29105"/>
    </cofactor>
</comment>
<dbReference type="Gene3D" id="3.30.70.360">
    <property type="match status" value="1"/>
</dbReference>
<dbReference type="GO" id="GO:0016787">
    <property type="term" value="F:hydrolase activity"/>
    <property type="evidence" value="ECO:0007669"/>
    <property type="project" value="UniProtKB-KW"/>
</dbReference>
<comment type="caution">
    <text evidence="7">The sequence shown here is derived from an EMBL/GenBank/DDBJ whole genome shotgun (WGS) entry which is preliminary data.</text>
</comment>
<dbReference type="PROSITE" id="PS00758">
    <property type="entry name" value="ARGE_DAPE_CPG2_1"/>
    <property type="match status" value="1"/>
</dbReference>
<dbReference type="PANTHER" id="PTHR43808:SF17">
    <property type="entry name" value="PEPTIDASE M20"/>
    <property type="match status" value="1"/>
</dbReference>
<accession>A0A9D2MWX2</accession>
<dbReference type="InterPro" id="IPR011650">
    <property type="entry name" value="Peptidase_M20_dimer"/>
</dbReference>
<dbReference type="SUPFAM" id="SSF53187">
    <property type="entry name" value="Zn-dependent exopeptidases"/>
    <property type="match status" value="1"/>
</dbReference>
<dbReference type="Gene3D" id="3.40.630.10">
    <property type="entry name" value="Zn peptidases"/>
    <property type="match status" value="1"/>
</dbReference>
<organism evidence="7 8">
    <name type="scientific">Candidatus Acutalibacter pullicola</name>
    <dbReference type="NCBI Taxonomy" id="2838417"/>
    <lineage>
        <taxon>Bacteria</taxon>
        <taxon>Bacillati</taxon>
        <taxon>Bacillota</taxon>
        <taxon>Clostridia</taxon>
        <taxon>Eubacteriales</taxon>
        <taxon>Acutalibacteraceae</taxon>
        <taxon>Acutalibacter</taxon>
    </lineage>
</organism>
<feature type="coiled-coil region" evidence="5">
    <location>
        <begin position="269"/>
        <end position="301"/>
    </location>
</feature>
<dbReference type="GO" id="GO:0046872">
    <property type="term" value="F:metal ion binding"/>
    <property type="evidence" value="ECO:0007669"/>
    <property type="project" value="UniProtKB-KW"/>
</dbReference>
<dbReference type="InterPro" id="IPR002933">
    <property type="entry name" value="Peptidase_M20"/>
</dbReference>
<feature type="domain" description="Peptidase M20 dimerisation" evidence="6">
    <location>
        <begin position="188"/>
        <end position="286"/>
    </location>
</feature>